<sequence>MLAFIGNKNVFQTVSLLLFDGQIANVTLNNAGSTLMAEISVRNDGGSQSLEVTGNKPNTVAITFHNWSSPLGMALNEDQKFGVTADNKFQLLLLAAVWKVGALSRVEIQFMLGPN</sequence>
<proteinExistence type="predicted"/>
<dbReference type="AlphaFoldDB" id="A0AAJ4T934"/>
<dbReference type="EMBL" id="CP049216">
    <property type="protein sequence ID" value="QTG12586.1"/>
    <property type="molecule type" value="Genomic_DNA"/>
</dbReference>
<gene>
    <name evidence="1" type="ORF">G6M86_04720</name>
</gene>
<name>A0AAJ4T934_AGRTU</name>
<protein>
    <submittedName>
        <fullName evidence="1">Uncharacterized protein</fullName>
    </submittedName>
</protein>
<reference evidence="1" key="1">
    <citation type="submission" date="2020-02" db="EMBL/GenBank/DDBJ databases">
        <title>Unexpected conservation and global transmission of agrobacterial virulence plasmids.</title>
        <authorList>
            <person name="Weisberg A.J."/>
            <person name="Davis E.W. II"/>
            <person name="Tabima J.R."/>
            <person name="Belcher M.S."/>
            <person name="Miller M."/>
            <person name="Kuo C.-H."/>
            <person name="Loper J.E."/>
            <person name="Grunwald N.J."/>
            <person name="Putnam M.L."/>
            <person name="Chang J.H."/>
        </authorList>
    </citation>
    <scope>NUCLEOTIDE SEQUENCE</scope>
    <source>
        <strain evidence="1">Q15/94</strain>
    </source>
</reference>
<accession>A0AAJ4T934</accession>
<dbReference type="Proteomes" id="UP000663946">
    <property type="component" value="Chromosome 1"/>
</dbReference>
<evidence type="ECO:0000313" key="1">
    <source>
        <dbReference type="EMBL" id="QTG12586.1"/>
    </source>
</evidence>
<dbReference type="RefSeq" id="WP_333721928.1">
    <property type="nucleotide sequence ID" value="NZ_CP049216.1"/>
</dbReference>
<evidence type="ECO:0000313" key="2">
    <source>
        <dbReference type="Proteomes" id="UP000663946"/>
    </source>
</evidence>
<organism evidence="1 2">
    <name type="scientific">Agrobacterium tumefaciens</name>
    <dbReference type="NCBI Taxonomy" id="358"/>
    <lineage>
        <taxon>Bacteria</taxon>
        <taxon>Pseudomonadati</taxon>
        <taxon>Pseudomonadota</taxon>
        <taxon>Alphaproteobacteria</taxon>
        <taxon>Hyphomicrobiales</taxon>
        <taxon>Rhizobiaceae</taxon>
        <taxon>Rhizobium/Agrobacterium group</taxon>
        <taxon>Agrobacterium</taxon>
        <taxon>Agrobacterium tumefaciens complex</taxon>
    </lineage>
</organism>